<keyword evidence="2 5" id="KW-0812">Transmembrane</keyword>
<keyword evidence="4 5" id="KW-0472">Membrane</keyword>
<evidence type="ECO:0000256" key="1">
    <source>
        <dbReference type="ARBA" id="ARBA00004141"/>
    </source>
</evidence>
<dbReference type="PANTHER" id="PTHR11132">
    <property type="entry name" value="SOLUTE CARRIER FAMILY 35"/>
    <property type="match status" value="1"/>
</dbReference>
<proteinExistence type="predicted"/>
<evidence type="ECO:0000256" key="2">
    <source>
        <dbReference type="ARBA" id="ARBA00022692"/>
    </source>
</evidence>
<organism evidence="7 8">
    <name type="scientific">Tetraparma gracilis</name>
    <dbReference type="NCBI Taxonomy" id="2962635"/>
    <lineage>
        <taxon>Eukaryota</taxon>
        <taxon>Sar</taxon>
        <taxon>Stramenopiles</taxon>
        <taxon>Ochrophyta</taxon>
        <taxon>Bolidophyceae</taxon>
        <taxon>Parmales</taxon>
        <taxon>Triparmaceae</taxon>
        <taxon>Tetraparma</taxon>
    </lineage>
</organism>
<evidence type="ECO:0000313" key="8">
    <source>
        <dbReference type="Proteomes" id="UP001165060"/>
    </source>
</evidence>
<feature type="domain" description="Sugar phosphate transporter" evidence="6">
    <location>
        <begin position="2"/>
        <end position="152"/>
    </location>
</feature>
<name>A0ABQ6MQJ0_9STRA</name>
<keyword evidence="3 5" id="KW-1133">Transmembrane helix</keyword>
<evidence type="ECO:0000256" key="4">
    <source>
        <dbReference type="ARBA" id="ARBA00023136"/>
    </source>
</evidence>
<feature type="transmembrane region" description="Helical" evidence="5">
    <location>
        <begin position="137"/>
        <end position="154"/>
    </location>
</feature>
<comment type="caution">
    <text evidence="7">The sequence shown here is derived from an EMBL/GenBank/DDBJ whole genome shotgun (WGS) entry which is preliminary data.</text>
</comment>
<dbReference type="Pfam" id="PF03151">
    <property type="entry name" value="TPT"/>
    <property type="match status" value="1"/>
</dbReference>
<dbReference type="InterPro" id="IPR050186">
    <property type="entry name" value="TPT_transporter"/>
</dbReference>
<evidence type="ECO:0000256" key="3">
    <source>
        <dbReference type="ARBA" id="ARBA00022989"/>
    </source>
</evidence>
<feature type="transmembrane region" description="Helical" evidence="5">
    <location>
        <begin position="80"/>
        <end position="102"/>
    </location>
</feature>
<evidence type="ECO:0000259" key="6">
    <source>
        <dbReference type="Pfam" id="PF03151"/>
    </source>
</evidence>
<evidence type="ECO:0000256" key="5">
    <source>
        <dbReference type="SAM" id="Phobius"/>
    </source>
</evidence>
<dbReference type="InterPro" id="IPR004853">
    <property type="entry name" value="Sugar_P_trans_dom"/>
</dbReference>
<accession>A0ABQ6MQJ0</accession>
<reference evidence="7 8" key="1">
    <citation type="journal article" date="2023" name="Commun. Biol.">
        <title>Genome analysis of Parmales, the sister group of diatoms, reveals the evolutionary specialization of diatoms from phago-mixotrophs to photoautotrophs.</title>
        <authorList>
            <person name="Ban H."/>
            <person name="Sato S."/>
            <person name="Yoshikawa S."/>
            <person name="Yamada K."/>
            <person name="Nakamura Y."/>
            <person name="Ichinomiya M."/>
            <person name="Sato N."/>
            <person name="Blanc-Mathieu R."/>
            <person name="Endo H."/>
            <person name="Kuwata A."/>
            <person name="Ogata H."/>
        </authorList>
    </citation>
    <scope>NUCLEOTIDE SEQUENCE [LARGE SCALE GENOMIC DNA]</scope>
</reference>
<evidence type="ECO:0000313" key="7">
    <source>
        <dbReference type="EMBL" id="GMI30065.1"/>
    </source>
</evidence>
<dbReference type="Proteomes" id="UP001165060">
    <property type="component" value="Unassembled WGS sequence"/>
</dbReference>
<sequence length="169" mass="17993">MSYTSVGFFYTTCCVILAAAKVVASGEILTGDLKMPPLVLLGTMAPLSAVWCLLQSYYTGELASIGERWEHELSPSANPMVMVAVLSTGILSFSLNVTSLLANKATSPLTLCILANVKQVALIGFSTIMFGTEISKMNGLGIVLVVAGSFKYGLEGMKDKAKQEMAQKR</sequence>
<comment type="subcellular location">
    <subcellularLocation>
        <location evidence="1">Membrane</location>
        <topology evidence="1">Multi-pass membrane protein</topology>
    </subcellularLocation>
</comment>
<protein>
    <recommendedName>
        <fullName evidence="6">Sugar phosphate transporter domain-containing protein</fullName>
    </recommendedName>
</protein>
<gene>
    <name evidence="7" type="ORF">TeGR_g2599</name>
</gene>
<dbReference type="EMBL" id="BRYB01003079">
    <property type="protein sequence ID" value="GMI30065.1"/>
    <property type="molecule type" value="Genomic_DNA"/>
</dbReference>
<feature type="transmembrane region" description="Helical" evidence="5">
    <location>
        <begin position="109"/>
        <end position="131"/>
    </location>
</feature>
<feature type="transmembrane region" description="Helical" evidence="5">
    <location>
        <begin position="6"/>
        <end position="26"/>
    </location>
</feature>
<feature type="transmembrane region" description="Helical" evidence="5">
    <location>
        <begin position="38"/>
        <end position="60"/>
    </location>
</feature>
<keyword evidence="8" id="KW-1185">Reference proteome</keyword>